<evidence type="ECO:0000313" key="3">
    <source>
        <dbReference type="EMBL" id="GAA1551986.1"/>
    </source>
</evidence>
<proteinExistence type="predicted"/>
<comment type="caution">
    <text evidence="3">The sequence shown here is derived from an EMBL/GenBank/DDBJ whole genome shotgun (WGS) entry which is preliminary data.</text>
</comment>
<dbReference type="EMBL" id="BAAAQD010000022">
    <property type="protein sequence ID" value="GAA1551986.1"/>
    <property type="molecule type" value="Genomic_DNA"/>
</dbReference>
<reference evidence="4" key="1">
    <citation type="journal article" date="2019" name="Int. J. Syst. Evol. Microbiol.">
        <title>The Global Catalogue of Microorganisms (GCM) 10K type strain sequencing project: providing services to taxonomists for standard genome sequencing and annotation.</title>
        <authorList>
            <consortium name="The Broad Institute Genomics Platform"/>
            <consortium name="The Broad Institute Genome Sequencing Center for Infectious Disease"/>
            <person name="Wu L."/>
            <person name="Ma J."/>
        </authorList>
    </citation>
    <scope>NUCLEOTIDE SEQUENCE [LARGE SCALE GENOMIC DNA]</scope>
    <source>
        <strain evidence="4">JCM 15933</strain>
    </source>
</reference>
<feature type="region of interest" description="Disordered" evidence="1">
    <location>
        <begin position="328"/>
        <end position="379"/>
    </location>
</feature>
<keyword evidence="4" id="KW-1185">Reference proteome</keyword>
<organism evidence="3 4">
    <name type="scientific">Dactylosporangium maewongense</name>
    <dbReference type="NCBI Taxonomy" id="634393"/>
    <lineage>
        <taxon>Bacteria</taxon>
        <taxon>Bacillati</taxon>
        <taxon>Actinomycetota</taxon>
        <taxon>Actinomycetes</taxon>
        <taxon>Micromonosporales</taxon>
        <taxon>Micromonosporaceae</taxon>
        <taxon>Dactylosporangium</taxon>
    </lineage>
</organism>
<feature type="compositionally biased region" description="Low complexity" evidence="1">
    <location>
        <begin position="334"/>
        <end position="352"/>
    </location>
</feature>
<keyword evidence="2" id="KW-1133">Transmembrane helix</keyword>
<evidence type="ECO:0000256" key="1">
    <source>
        <dbReference type="SAM" id="MobiDB-lite"/>
    </source>
</evidence>
<keyword evidence="2" id="KW-0472">Membrane</keyword>
<gene>
    <name evidence="3" type="ORF">GCM10009827_085800</name>
</gene>
<sequence length="514" mass="52641">MDPQHADVYRYCVVLACGDEPLARSATEAAPPGATGFTVARDAVREGLRQRPAPTAATGDAAALVLYSARPLIEEHHWNLLALVVPEYAERPRHRQVDLAGVAAVLGKKVDVTRRAVDRLVEPGGLLELALFTAAAAADPATGCPDLPAVIAAASTKRLRPAVRKAVAAHLPTCATCTSAHQTRPTALAVLSEFPLPEMPAEPTLPEVPAELTEPGDAPDPAGLAESDVPDPAGLVEPDVPDPTERVDLAASVAAPASEPDADDITVELPPQVPAAPEREPEPAVYYVTPAVAAARLPLLRRPPVLLAVVLVLLAGAAVAGVFGLRSGTPKGQASASDATTPAAPPSAVAAPGLMVPASPSAGRTPAASGHAKPSTAASASPVASVPAAGGVPLVPAADRLREVLPLTVKAPGCPGQTFGGSCYSIQPFTLPLEVAVPAGFDEARLADALQWTVRTETVLGPVAFHGRGNHARIRVTDNGQATPPTVWVVQAALTVNGETHLSDEVTLRVYATT</sequence>
<keyword evidence="2" id="KW-0812">Transmembrane</keyword>
<evidence type="ECO:0000256" key="2">
    <source>
        <dbReference type="SAM" id="Phobius"/>
    </source>
</evidence>
<feature type="transmembrane region" description="Helical" evidence="2">
    <location>
        <begin position="305"/>
        <end position="325"/>
    </location>
</feature>
<feature type="region of interest" description="Disordered" evidence="1">
    <location>
        <begin position="198"/>
        <end position="243"/>
    </location>
</feature>
<protein>
    <submittedName>
        <fullName evidence="3">Uncharacterized protein</fullName>
    </submittedName>
</protein>
<dbReference type="Proteomes" id="UP001501470">
    <property type="component" value="Unassembled WGS sequence"/>
</dbReference>
<name>A0ABP4MXF2_9ACTN</name>
<dbReference type="RefSeq" id="WP_344509631.1">
    <property type="nucleotide sequence ID" value="NZ_BAAAQD010000022.1"/>
</dbReference>
<evidence type="ECO:0000313" key="4">
    <source>
        <dbReference type="Proteomes" id="UP001501470"/>
    </source>
</evidence>
<accession>A0ABP4MXF2</accession>